<proteinExistence type="predicted"/>
<accession>A0A9D9IX99</accession>
<evidence type="ECO:0000259" key="1">
    <source>
        <dbReference type="Pfam" id="PF19838"/>
    </source>
</evidence>
<dbReference type="Gene3D" id="2.60.450.10">
    <property type="entry name" value="Lipopolysaccharide (LPS) transport protein A like domain"/>
    <property type="match status" value="1"/>
</dbReference>
<protein>
    <submittedName>
        <fullName evidence="2">LPS-assembly protein LptD</fullName>
    </submittedName>
</protein>
<reference evidence="2" key="1">
    <citation type="submission" date="2020-10" db="EMBL/GenBank/DDBJ databases">
        <authorList>
            <person name="Gilroy R."/>
        </authorList>
    </citation>
    <scope>NUCLEOTIDE SEQUENCE</scope>
    <source>
        <strain evidence="2">B3-1481</strain>
    </source>
</reference>
<organism evidence="2 3">
    <name type="scientific">Candidatus Cryptobacteroides avistercoris</name>
    <dbReference type="NCBI Taxonomy" id="2840758"/>
    <lineage>
        <taxon>Bacteria</taxon>
        <taxon>Pseudomonadati</taxon>
        <taxon>Bacteroidota</taxon>
        <taxon>Bacteroidia</taxon>
        <taxon>Bacteroidales</taxon>
        <taxon>Candidatus Cryptobacteroides</taxon>
    </lineage>
</organism>
<dbReference type="PANTHER" id="PTHR30189">
    <property type="entry name" value="LPS-ASSEMBLY PROTEIN"/>
    <property type="match status" value="1"/>
</dbReference>
<dbReference type="InterPro" id="IPR045659">
    <property type="entry name" value="LptD_2"/>
</dbReference>
<sequence>MRKLGYIFSLLMALLLLVPEVQAQSRRARQRGAEGGYGMRVEKKVVPPDSATLALRDSLHTADSLHRADSMAMLGKSSLDQPAFSAARDSIVQDFSDGKRLIYYYGDVSVTYQDMKLTAEYMQYDMNEGTVYARGVYDSTAHAWVGQPEMTQGGKTYNMEEVRYNFNSRKARITNMITTEQDGILHGQNIKMMDDQSINITKGKYTVCDADHPHYYLALTSAKVIQKPSQKTIFGPAYMVIEDVKIPFLGLPFGFIPKRPDRATGMLMPTFGEEAARGFFMRDAGMYFVFGDYLDLSVTGDYYTLGSWAVDVNSRYRVNYKFNGSLSVSYSNDQTGERGTPEFFQTRNFSVRWTHSQDSKAHPGMNFSASVNFSSPSNNRYNSNNVNDALQNQTQSSISFSRNWNGKFNLSINAMHSQNSRDSSYTFTLPNITFSMSTIYPFKRKNRVGKERFYEKISFGYNTTLQNKISFKASEFGEPDFLNRFQNGMAHNFSIGLPNFQILKYISFAPSVSYSQNWFFRKQEYAYNPETDAVEALPSSMFNTFGITQNYSFSASMSTRIYGTFNFGKHRKVQAIRHVISPSLSFSFSPEKGTYANGYRDLAYTDAAGNDQVYQYNIYSGQIYGAPSRGRTGTASLTIGNNLEAKVRDYADTTGTGTKKVKLIDQLTFNTGYNFLADSMKMNTISLTMSTRLFNQVTISASAGFDPYAIDENSRRVNKFAITQGQGLARLTSVSASASYSLSGDGRIDGNDGSDTGGGATSNTSYYQRNFYHPVTGEYVPGGWLYYTNPNAPWSINFNALFSLSRSYSYDATLQQLMKKDRITATLNAAGNIRLTPKMSINISTGFDFMAKKLTTTQFSATYDLHCFNISVSWVPLGTWKSYSFRIAANAAALADLLRFKKSDSYWDNQ</sequence>
<gene>
    <name evidence="2" type="ORF">IAB76_05555</name>
</gene>
<dbReference type="EMBL" id="JADILW010000080">
    <property type="protein sequence ID" value="MBO8480554.1"/>
    <property type="molecule type" value="Genomic_DNA"/>
</dbReference>
<dbReference type="InterPro" id="IPR050218">
    <property type="entry name" value="LptD"/>
</dbReference>
<evidence type="ECO:0000313" key="2">
    <source>
        <dbReference type="EMBL" id="MBO8480554.1"/>
    </source>
</evidence>
<evidence type="ECO:0000313" key="3">
    <source>
        <dbReference type="Proteomes" id="UP000823769"/>
    </source>
</evidence>
<dbReference type="Proteomes" id="UP000823769">
    <property type="component" value="Unassembled WGS sequence"/>
</dbReference>
<feature type="domain" description="LPS-assembly protein LptD central" evidence="1">
    <location>
        <begin position="233"/>
        <end position="708"/>
    </location>
</feature>
<dbReference type="GO" id="GO:1990351">
    <property type="term" value="C:transporter complex"/>
    <property type="evidence" value="ECO:0007669"/>
    <property type="project" value="TreeGrafter"/>
</dbReference>
<name>A0A9D9IX99_9BACT</name>
<dbReference type="GO" id="GO:0009279">
    <property type="term" value="C:cell outer membrane"/>
    <property type="evidence" value="ECO:0007669"/>
    <property type="project" value="TreeGrafter"/>
</dbReference>
<reference evidence="2" key="2">
    <citation type="journal article" date="2021" name="PeerJ">
        <title>Extensive microbial diversity within the chicken gut microbiome revealed by metagenomics and culture.</title>
        <authorList>
            <person name="Gilroy R."/>
            <person name="Ravi A."/>
            <person name="Getino M."/>
            <person name="Pursley I."/>
            <person name="Horton D.L."/>
            <person name="Alikhan N.F."/>
            <person name="Baker D."/>
            <person name="Gharbi K."/>
            <person name="Hall N."/>
            <person name="Watson M."/>
            <person name="Adriaenssens E.M."/>
            <person name="Foster-Nyarko E."/>
            <person name="Jarju S."/>
            <person name="Secka A."/>
            <person name="Antonio M."/>
            <person name="Oren A."/>
            <person name="Chaudhuri R.R."/>
            <person name="La Ragione R."/>
            <person name="Hildebrand F."/>
            <person name="Pallen M.J."/>
        </authorList>
    </citation>
    <scope>NUCLEOTIDE SEQUENCE</scope>
    <source>
        <strain evidence="2">B3-1481</strain>
    </source>
</reference>
<dbReference type="AlphaFoldDB" id="A0A9D9IX99"/>
<comment type="caution">
    <text evidence="2">The sequence shown here is derived from an EMBL/GenBank/DDBJ whole genome shotgun (WGS) entry which is preliminary data.</text>
</comment>
<dbReference type="Pfam" id="PF19838">
    <property type="entry name" value="LptD_2"/>
    <property type="match status" value="1"/>
</dbReference>
<dbReference type="PANTHER" id="PTHR30189:SF1">
    <property type="entry name" value="LPS-ASSEMBLY PROTEIN LPTD"/>
    <property type="match status" value="1"/>
</dbReference>